<evidence type="ECO:0000259" key="1">
    <source>
        <dbReference type="Pfam" id="PF06985"/>
    </source>
</evidence>
<accession>A0A2V1DB47</accession>
<dbReference type="PANTHER" id="PTHR33112:SF12">
    <property type="entry name" value="HETEROKARYON INCOMPATIBILITY DOMAIN-CONTAINING PROTEIN"/>
    <property type="match status" value="1"/>
</dbReference>
<dbReference type="AlphaFoldDB" id="A0A2V1DB47"/>
<sequence length="321" mass="37191">RLVDTEKMCIVPAKPSFEYIALSYTWGKGKQFKLFEDNHQELSKENALLEHEHQIPQTIKDAMFLVKKLGDRYLWVDALCIMQDSDCEDKKVQLPYMDRIYRSSVLTIAAAYGDGADAGLPGVRPNSRKQVQRVESIQGIRLANRPWSFDKSVTDSTWNTRAWTFQERILSSRILFITEQQIFFKCDHVEGVRAEDLNSKLKKRTPVSWPMGDTGTDTIPRRWSINILSYQRIVKSFTARELTFPSDVLDAFSGIALRMRPLFRSGFLYGLPQSELDYCLLWEPGGHIRRRCIDAGKEEPKPIFPSWSWAGWIGPVRYDWQ</sequence>
<dbReference type="EMBL" id="KZ805501">
    <property type="protein sequence ID" value="PVH95302.1"/>
    <property type="molecule type" value="Genomic_DNA"/>
</dbReference>
<organism evidence="2 3">
    <name type="scientific">Periconia macrospinosa</name>
    <dbReference type="NCBI Taxonomy" id="97972"/>
    <lineage>
        <taxon>Eukaryota</taxon>
        <taxon>Fungi</taxon>
        <taxon>Dikarya</taxon>
        <taxon>Ascomycota</taxon>
        <taxon>Pezizomycotina</taxon>
        <taxon>Dothideomycetes</taxon>
        <taxon>Pleosporomycetidae</taxon>
        <taxon>Pleosporales</taxon>
        <taxon>Massarineae</taxon>
        <taxon>Periconiaceae</taxon>
        <taxon>Periconia</taxon>
    </lineage>
</organism>
<gene>
    <name evidence="2" type="ORF">DM02DRAFT_476764</name>
</gene>
<name>A0A2V1DB47_9PLEO</name>
<feature type="non-terminal residue" evidence="2">
    <location>
        <position position="1"/>
    </location>
</feature>
<feature type="non-terminal residue" evidence="2">
    <location>
        <position position="321"/>
    </location>
</feature>
<keyword evidence="3" id="KW-1185">Reference proteome</keyword>
<proteinExistence type="predicted"/>
<dbReference type="PANTHER" id="PTHR33112">
    <property type="entry name" value="DOMAIN PROTEIN, PUTATIVE-RELATED"/>
    <property type="match status" value="1"/>
</dbReference>
<dbReference type="InterPro" id="IPR010730">
    <property type="entry name" value="HET"/>
</dbReference>
<protein>
    <submittedName>
        <fullName evidence="2">HET-domain-containing protein</fullName>
    </submittedName>
</protein>
<dbReference type="STRING" id="97972.A0A2V1DB47"/>
<evidence type="ECO:0000313" key="3">
    <source>
        <dbReference type="Proteomes" id="UP000244855"/>
    </source>
</evidence>
<reference evidence="2 3" key="1">
    <citation type="journal article" date="2018" name="Sci. Rep.">
        <title>Comparative genomics provides insights into the lifestyle and reveals functional heterogeneity of dark septate endophytic fungi.</title>
        <authorList>
            <person name="Knapp D.G."/>
            <person name="Nemeth J.B."/>
            <person name="Barry K."/>
            <person name="Hainaut M."/>
            <person name="Henrissat B."/>
            <person name="Johnson J."/>
            <person name="Kuo A."/>
            <person name="Lim J.H.P."/>
            <person name="Lipzen A."/>
            <person name="Nolan M."/>
            <person name="Ohm R.A."/>
            <person name="Tamas L."/>
            <person name="Grigoriev I.V."/>
            <person name="Spatafora J.W."/>
            <person name="Nagy L.G."/>
            <person name="Kovacs G.M."/>
        </authorList>
    </citation>
    <scope>NUCLEOTIDE SEQUENCE [LARGE SCALE GENOMIC DNA]</scope>
    <source>
        <strain evidence="2 3">DSE2036</strain>
    </source>
</reference>
<feature type="domain" description="Heterokaryon incompatibility" evidence="1">
    <location>
        <begin position="19"/>
        <end position="167"/>
    </location>
</feature>
<dbReference type="OrthoDB" id="5135333at2759"/>
<dbReference type="Pfam" id="PF06985">
    <property type="entry name" value="HET"/>
    <property type="match status" value="1"/>
</dbReference>
<dbReference type="Proteomes" id="UP000244855">
    <property type="component" value="Unassembled WGS sequence"/>
</dbReference>
<evidence type="ECO:0000313" key="2">
    <source>
        <dbReference type="EMBL" id="PVH95302.1"/>
    </source>
</evidence>